<evidence type="ECO:0000259" key="2">
    <source>
        <dbReference type="Pfam" id="PF15084"/>
    </source>
</evidence>
<feature type="region of interest" description="Disordered" evidence="1">
    <location>
        <begin position="1100"/>
        <end position="1120"/>
    </location>
</feature>
<protein>
    <submittedName>
        <fullName evidence="4">Uncharacterized protein cfap92.L isoform X1</fullName>
    </submittedName>
</protein>
<reference evidence="4" key="1">
    <citation type="submission" date="2025-08" db="UniProtKB">
        <authorList>
            <consortium name="RefSeq"/>
        </authorList>
    </citation>
    <scope>IDENTIFICATION</scope>
    <source>
        <strain evidence="4">J_2021</strain>
        <tissue evidence="4">Erythrocytes</tissue>
    </source>
</reference>
<dbReference type="Pfam" id="PF15084">
    <property type="entry name" value="DUF4550"/>
    <property type="match status" value="1"/>
</dbReference>
<sequence>MGVGRELKMEVPLSTTPINRREISPHNPGGDSDCDNGVPTGSDRITPRRGSVALGDSDVLDCGSGRCTWDTSGSEKEMGVTHGNMSDTRNRLISGRNRMELDPGATSTDLLDSPHTVTCTVTVTFAIPAPRNKVEEATQKGKGKTPKNVIEAPKAQGYYHFEWQLHPGDTEPMRADVVTFGAVAKLYLEHESRILKPWNEGDRTWLMWNHNVELSVTKNLLLALLTHEIQVKVWDSKEKVSPKARFDRPKAFRVPQGQQGEEPKVKDFILRQRKIYEDGQPRASFVAQSREKISRSRTGGTAEATCDAEISPDPPTVPRSASAPEKGAVPTDSDVYPSVENLSVSLKGNRKVGTSHTDATDLDAALQKFKLSATALNERKLDTVASRGRRKAQEERSEKTPSASFLRAEGKSLELTLSFLPLIAGDLRVADRLQETSDMILDCYVSLAVDGPMLSEEQKRDLNPLVIRIHSVTSLPQTPAPISVLKDQCLPVFCQYQFHHQPLHRTRGRDHGTHVYFKDVNVILAGTFSPGELREYLQGPPLEIEVHDRDRRAVEGSSRPSLFGRETEDEKLSNVGLVTSKLTVANPYREREELWDPYGSARVDMSELLHGAKYLNLCTPIQNCEALDPIGYNSDGKREIPGVTQIPVGHYVDAQSLLKVRIDIAVPLALESEASDCPYGLIVYIFHEKKRHFLERLLLQICQINARALNVGGAPAASIQEALSMVGLREEQKDDASLDVITGFHVMDGELHLFVLEGLKEKGVRLLWETMTSRSEEPEEENVEILYNSQLGFHRRRYRDLGVLLCHIQLHAPLSFIVQQPLLYVRDMVPAPCLHALSRLDFLCRVKKLRQAVKRDLLPSVEMIELLSREFGVPVTSILLFPKEQTPIIKNLVISHGADQPRGRKGALSPLDNYNSQYIEWKRDRAGRSSKDFIQSNKEKVNQQNRLMRRHSSDWIRISPPDGTAVHNYSSQTLNSSQWAHRLLLQDISQEPRQRFTYSQEFHSATLTLSDPDTERKILAAQSKAKWMTPAGFQYPGFKSSIESNEHPKKLDEARIAELSKAWREGILHRNSLCPTLPRERWSWDQRHQDFQLFRKVSDRDGRSPPLCAPPAGETLQEEERRGARAEGLKVNDSLMRFHRCLTATELTARGPQASNAQGRLEGLLKDKPTKLSLRRAGLVLKPVPALSVVQNWGVSDSSVGKERGHYVPGEVQRHRLTWEGNAIPCPNMEHRKFQQLKGKDFELHCSQRSFVHKREIKDLSAEEREVLEALAQPRAQGGTESGTRNVQSSTNIIQTHSYNGFLLQVQ</sequence>
<dbReference type="RefSeq" id="XP_018095906.1">
    <property type="nucleotide sequence ID" value="XM_018240417.2"/>
</dbReference>
<feature type="region of interest" description="Disordered" evidence="1">
    <location>
        <begin position="383"/>
        <end position="404"/>
    </location>
</feature>
<dbReference type="Xenbase" id="XB-GENE-6487822">
    <property type="gene designation" value="cfap92.L"/>
</dbReference>
<name>A0A8J0U4G8_XENLA</name>
<keyword evidence="3" id="KW-1185">Reference proteome</keyword>
<dbReference type="Proteomes" id="UP000186698">
    <property type="component" value="Chromosome 4L"/>
</dbReference>
<organism evidence="3 4">
    <name type="scientific">Xenopus laevis</name>
    <name type="common">African clawed frog</name>
    <dbReference type="NCBI Taxonomy" id="8355"/>
    <lineage>
        <taxon>Eukaryota</taxon>
        <taxon>Metazoa</taxon>
        <taxon>Chordata</taxon>
        <taxon>Craniata</taxon>
        <taxon>Vertebrata</taxon>
        <taxon>Euteleostomi</taxon>
        <taxon>Amphibia</taxon>
        <taxon>Batrachia</taxon>
        <taxon>Anura</taxon>
        <taxon>Pipoidea</taxon>
        <taxon>Pipidae</taxon>
        <taxon>Xenopodinae</taxon>
        <taxon>Xenopus</taxon>
        <taxon>Xenopus</taxon>
    </lineage>
</organism>
<feature type="region of interest" description="Disordered" evidence="1">
    <location>
        <begin position="281"/>
        <end position="336"/>
    </location>
</feature>
<dbReference type="PANTHER" id="PTHR33667">
    <property type="entry name" value="SI:DKEY-57N24.6"/>
    <property type="match status" value="1"/>
</dbReference>
<dbReference type="OrthoDB" id="188352at2759"/>
<dbReference type="InterPro" id="IPR027876">
    <property type="entry name" value="DUF4550"/>
</dbReference>
<evidence type="ECO:0000256" key="1">
    <source>
        <dbReference type="SAM" id="MobiDB-lite"/>
    </source>
</evidence>
<dbReference type="GeneID" id="108704045"/>
<dbReference type="KEGG" id="xla:108704045"/>
<evidence type="ECO:0000313" key="5">
    <source>
        <dbReference type="Xenbase" id="XB-GENE-6487822"/>
    </source>
</evidence>
<evidence type="ECO:0000313" key="3">
    <source>
        <dbReference type="Proteomes" id="UP000186698"/>
    </source>
</evidence>
<dbReference type="CTD" id="108704045"/>
<feature type="region of interest" description="Disordered" evidence="1">
    <location>
        <begin position="1"/>
        <end position="52"/>
    </location>
</feature>
<accession>A0A8J0U4G8</accession>
<feature type="domain" description="DUF4550" evidence="2">
    <location>
        <begin position="158"/>
        <end position="251"/>
    </location>
</feature>
<proteinExistence type="predicted"/>
<evidence type="ECO:0000313" key="4">
    <source>
        <dbReference type="RefSeq" id="XP_018095906.1"/>
    </source>
</evidence>
<gene>
    <name evidence="4 5" type="primary">cfap92.L</name>
</gene>
<dbReference type="AGR" id="Xenbase:XB-GENE-6487822"/>
<dbReference type="PANTHER" id="PTHR33667:SF7">
    <property type="entry name" value="RIKEN CDNA 1810020O05 GENE"/>
    <property type="match status" value="1"/>
</dbReference>